<feature type="domain" description="N-acetyltransferase" evidence="1">
    <location>
        <begin position="1"/>
        <end position="127"/>
    </location>
</feature>
<dbReference type="AlphaFoldDB" id="A0A3D9R2R4"/>
<dbReference type="CDD" id="cd04301">
    <property type="entry name" value="NAT_SF"/>
    <property type="match status" value="1"/>
</dbReference>
<protein>
    <submittedName>
        <fullName evidence="2">Acetyltransferase (GNAT) family protein</fullName>
    </submittedName>
</protein>
<proteinExistence type="predicted"/>
<dbReference type="EMBL" id="QTTN01000036">
    <property type="protein sequence ID" value="REE68784.1"/>
    <property type="molecule type" value="Genomic_DNA"/>
</dbReference>
<name>A0A3D9R2R4_9BACL</name>
<evidence type="ECO:0000313" key="3">
    <source>
        <dbReference type="Proteomes" id="UP000256304"/>
    </source>
</evidence>
<dbReference type="Gene3D" id="3.40.630.30">
    <property type="match status" value="1"/>
</dbReference>
<dbReference type="Pfam" id="PF00583">
    <property type="entry name" value="Acetyltransf_1"/>
    <property type="match status" value="1"/>
</dbReference>
<dbReference type="GO" id="GO:0016747">
    <property type="term" value="F:acyltransferase activity, transferring groups other than amino-acyl groups"/>
    <property type="evidence" value="ECO:0007669"/>
    <property type="project" value="InterPro"/>
</dbReference>
<evidence type="ECO:0000259" key="1">
    <source>
        <dbReference type="PROSITE" id="PS51186"/>
    </source>
</evidence>
<sequence length="127" mass="13789">MKHFREVLQPTFGFKGEAGEAFFHIQNAWVTNSSAPFRHYLGFLNGQPVGAATAFYDHNDIIGIYNIATLDSYRRIGIGAALTAHAIREGQAAGGRIAVLQASRVGLNVYKLLGFEIGVDIGIYSDS</sequence>
<dbReference type="InterPro" id="IPR016181">
    <property type="entry name" value="Acyl_CoA_acyltransferase"/>
</dbReference>
<evidence type="ECO:0000313" key="2">
    <source>
        <dbReference type="EMBL" id="REE68784.1"/>
    </source>
</evidence>
<dbReference type="SUPFAM" id="SSF55729">
    <property type="entry name" value="Acyl-CoA N-acyltransferases (Nat)"/>
    <property type="match status" value="1"/>
</dbReference>
<dbReference type="InterPro" id="IPR000182">
    <property type="entry name" value="GNAT_dom"/>
</dbReference>
<organism evidence="2 3">
    <name type="scientific">Paenibacillus taihuensis</name>
    <dbReference type="NCBI Taxonomy" id="1156355"/>
    <lineage>
        <taxon>Bacteria</taxon>
        <taxon>Bacillati</taxon>
        <taxon>Bacillota</taxon>
        <taxon>Bacilli</taxon>
        <taxon>Bacillales</taxon>
        <taxon>Paenibacillaceae</taxon>
        <taxon>Paenibacillus</taxon>
    </lineage>
</organism>
<accession>A0A3D9R2R4</accession>
<dbReference type="Proteomes" id="UP000256304">
    <property type="component" value="Unassembled WGS sequence"/>
</dbReference>
<comment type="caution">
    <text evidence="2">The sequence shown here is derived from an EMBL/GenBank/DDBJ whole genome shotgun (WGS) entry which is preliminary data.</text>
</comment>
<gene>
    <name evidence="2" type="ORF">A8990_13650</name>
</gene>
<dbReference type="PROSITE" id="PS51186">
    <property type="entry name" value="GNAT"/>
    <property type="match status" value="1"/>
</dbReference>
<keyword evidence="3" id="KW-1185">Reference proteome</keyword>
<reference evidence="2 3" key="1">
    <citation type="submission" date="2018-08" db="EMBL/GenBank/DDBJ databases">
        <title>Genomic Encyclopedia of Type Strains, Phase III (KMG-III): the genomes of soil and plant-associated and newly described type strains.</title>
        <authorList>
            <person name="Whitman W."/>
        </authorList>
    </citation>
    <scope>NUCLEOTIDE SEQUENCE [LARGE SCALE GENOMIC DNA]</scope>
    <source>
        <strain evidence="2 3">CGMCC 1.10966</strain>
    </source>
</reference>
<keyword evidence="2" id="KW-0808">Transferase</keyword>